<accession>I3EIC2</accession>
<protein>
    <submittedName>
        <fullName evidence="6">Uncharacterized protein</fullName>
    </submittedName>
</protein>
<feature type="transmembrane region" description="Helical" evidence="5">
    <location>
        <begin position="52"/>
        <end position="72"/>
    </location>
</feature>
<name>I3EIC2_NEMP3</name>
<keyword evidence="3 5" id="KW-1133">Transmembrane helix</keyword>
<feature type="transmembrane region" description="Helical" evidence="5">
    <location>
        <begin position="84"/>
        <end position="106"/>
    </location>
</feature>
<reference evidence="6" key="1">
    <citation type="submission" date="2011-01" db="EMBL/GenBank/DDBJ databases">
        <title>The Genome Sequence of Nematocida parisii strain ERTm3.</title>
        <authorList>
            <consortium name="The Broad Institute Genome Sequencing Platform"/>
            <consortium name="The Broad Institute Genome Sequencing Center for Infectious Disease"/>
            <person name="Cuomo C."/>
            <person name="Troemel E."/>
            <person name="Young S.K."/>
            <person name="Zeng Q."/>
            <person name="Gargeya S."/>
            <person name="Fitzgerald M."/>
            <person name="Haas B."/>
            <person name="Abouelleil A."/>
            <person name="Alvarado L."/>
            <person name="Arachchi H.M."/>
            <person name="Berlin A."/>
            <person name="Chapman S.B."/>
            <person name="Gearin G."/>
            <person name="Goldberg J."/>
            <person name="Griggs A."/>
            <person name="Gujja S."/>
            <person name="Hansen M."/>
            <person name="Heiman D."/>
            <person name="Howarth C."/>
            <person name="Larimer J."/>
            <person name="Lui A."/>
            <person name="MacDonald P.J.P."/>
            <person name="McCowen C."/>
            <person name="Montmayeur A."/>
            <person name="Murphy C."/>
            <person name="Neiman D."/>
            <person name="Pearson M."/>
            <person name="Priest M."/>
            <person name="Roberts A."/>
            <person name="Saif S."/>
            <person name="Shea T."/>
            <person name="Sisk P."/>
            <person name="Stolte C."/>
            <person name="Sykes S."/>
            <person name="Wortman J."/>
            <person name="Nusbaum C."/>
            <person name="Birren B."/>
        </authorList>
    </citation>
    <scope>NUCLEOTIDE SEQUENCE</scope>
    <source>
        <strain evidence="6">ERTm3</strain>
    </source>
</reference>
<feature type="transmembrane region" description="Helical" evidence="5">
    <location>
        <begin position="192"/>
        <end position="214"/>
    </location>
</feature>
<dbReference type="OMA" id="SITFWFF"/>
<feature type="transmembrane region" description="Helical" evidence="5">
    <location>
        <begin position="12"/>
        <end position="32"/>
    </location>
</feature>
<dbReference type="GO" id="GO:0012505">
    <property type="term" value="C:endomembrane system"/>
    <property type="evidence" value="ECO:0007669"/>
    <property type="project" value="UniProtKB-SubCell"/>
</dbReference>
<evidence type="ECO:0000313" key="7">
    <source>
        <dbReference type="Proteomes" id="UP000002872"/>
    </source>
</evidence>
<dbReference type="EMBL" id="GL870877">
    <property type="protein sequence ID" value="EIJ88969.1"/>
    <property type="molecule type" value="Genomic_DNA"/>
</dbReference>
<sequence>MNGLHDIGNSTRIFWLNNIICIIGMCISIYGLLDISHTNYFNVKMNISIKKFFFITNSTLLFSFISFLMALITQYTDKFNIRVISAHITSTVLSSEILIFLIFWPIFVYNPNLVFPKSSLYGDTKITLFSNLCMHAFPCLLLFISYILNNTLITPGYTYILYYTAYTIIISCIYKYINGYYRYNILNKYNKYIIIVPIISYIMIYMINSIIYIVKIRVRQYINKSIRVYE</sequence>
<organism evidence="6 7">
    <name type="scientific">Nematocida parisii (strain ERTm3)</name>
    <name type="common">Nematode killer fungus</name>
    <dbReference type="NCBI Taxonomy" id="935791"/>
    <lineage>
        <taxon>Eukaryota</taxon>
        <taxon>Fungi</taxon>
        <taxon>Fungi incertae sedis</taxon>
        <taxon>Microsporidia</taxon>
        <taxon>Nematocida</taxon>
    </lineage>
</organism>
<keyword evidence="2 5" id="KW-0812">Transmembrane</keyword>
<evidence type="ECO:0000256" key="3">
    <source>
        <dbReference type="ARBA" id="ARBA00022989"/>
    </source>
</evidence>
<dbReference type="InParanoid" id="I3EIC2"/>
<dbReference type="HOGENOM" id="CLU_1205069_0_0_1"/>
<dbReference type="AlphaFoldDB" id="I3EIC2"/>
<dbReference type="Pfam" id="PF04750">
    <property type="entry name" value="Far-17a_AIG1"/>
    <property type="match status" value="1"/>
</dbReference>
<evidence type="ECO:0000313" key="6">
    <source>
        <dbReference type="EMBL" id="EIJ88969.1"/>
    </source>
</evidence>
<gene>
    <name evidence="6" type="ORF">NEQG_00788</name>
</gene>
<feature type="transmembrane region" description="Helical" evidence="5">
    <location>
        <begin position="126"/>
        <end position="148"/>
    </location>
</feature>
<keyword evidence="4 5" id="KW-0472">Membrane</keyword>
<feature type="transmembrane region" description="Helical" evidence="5">
    <location>
        <begin position="160"/>
        <end position="177"/>
    </location>
</feature>
<dbReference type="GO" id="GO:0016020">
    <property type="term" value="C:membrane"/>
    <property type="evidence" value="ECO:0007669"/>
    <property type="project" value="InterPro"/>
</dbReference>
<dbReference type="VEuPathDB" id="MicrosporidiaDB:NEQG_00788"/>
<dbReference type="OrthoDB" id="2188939at2759"/>
<proteinExistence type="predicted"/>
<evidence type="ECO:0000256" key="2">
    <source>
        <dbReference type="ARBA" id="ARBA00022692"/>
    </source>
</evidence>
<evidence type="ECO:0000256" key="4">
    <source>
        <dbReference type="ARBA" id="ARBA00023136"/>
    </source>
</evidence>
<comment type="subcellular location">
    <subcellularLocation>
        <location evidence="1">Endomembrane system</location>
        <topology evidence="1">Multi-pass membrane protein</topology>
    </subcellularLocation>
</comment>
<dbReference type="InterPro" id="IPR006838">
    <property type="entry name" value="ADTRP_AIG1"/>
</dbReference>
<evidence type="ECO:0000256" key="1">
    <source>
        <dbReference type="ARBA" id="ARBA00004127"/>
    </source>
</evidence>
<evidence type="ECO:0000256" key="5">
    <source>
        <dbReference type="SAM" id="Phobius"/>
    </source>
</evidence>
<keyword evidence="7" id="KW-1185">Reference proteome</keyword>
<dbReference type="Proteomes" id="UP000002872">
    <property type="component" value="Unassembled WGS sequence"/>
</dbReference>